<comment type="caution">
    <text evidence="3">The sequence shown here is derived from an EMBL/GenBank/DDBJ whole genome shotgun (WGS) entry which is preliminary data.</text>
</comment>
<dbReference type="SUPFAM" id="SSF53335">
    <property type="entry name" value="S-adenosyl-L-methionine-dependent methyltransferases"/>
    <property type="match status" value="1"/>
</dbReference>
<dbReference type="Gene3D" id="3.40.50.150">
    <property type="entry name" value="Vaccinia Virus protein VP39"/>
    <property type="match status" value="1"/>
</dbReference>
<dbReference type="GO" id="GO:0005737">
    <property type="term" value="C:cytoplasm"/>
    <property type="evidence" value="ECO:0007669"/>
    <property type="project" value="InterPro"/>
</dbReference>
<dbReference type="PANTHER" id="PTHR43464:SF49">
    <property type="entry name" value="TELLURITE METHYLTRANSFERASE"/>
    <property type="match status" value="1"/>
</dbReference>
<dbReference type="GO" id="GO:0032259">
    <property type="term" value="P:methylation"/>
    <property type="evidence" value="ECO:0007669"/>
    <property type="project" value="UniProtKB-KW"/>
</dbReference>
<evidence type="ECO:0000259" key="1">
    <source>
        <dbReference type="Pfam" id="PF03848"/>
    </source>
</evidence>
<dbReference type="GO" id="GO:0046690">
    <property type="term" value="P:response to tellurium ion"/>
    <property type="evidence" value="ECO:0007669"/>
    <property type="project" value="InterPro"/>
</dbReference>
<dbReference type="InterPro" id="IPR014431">
    <property type="entry name" value="Tellurite-R_TehB-2"/>
</dbReference>
<dbReference type="GO" id="GO:0008757">
    <property type="term" value="F:S-adenosylmethionine-dependent methyltransferase activity"/>
    <property type="evidence" value="ECO:0007669"/>
    <property type="project" value="InterPro"/>
</dbReference>
<dbReference type="NCBIfam" id="NF008405">
    <property type="entry name" value="PRK11207.1"/>
    <property type="match status" value="1"/>
</dbReference>
<evidence type="ECO:0000313" key="3">
    <source>
        <dbReference type="EMBL" id="RIY38805.1"/>
    </source>
</evidence>
<keyword evidence="4" id="KW-1185">Reference proteome</keyword>
<feature type="domain" description="TehB/YeaR-like" evidence="2">
    <location>
        <begin position="11"/>
        <end position="91"/>
    </location>
</feature>
<dbReference type="PANTHER" id="PTHR43464">
    <property type="entry name" value="METHYLTRANSFERASE"/>
    <property type="match status" value="1"/>
</dbReference>
<name>A0A3A1YMA8_9GAMM</name>
<dbReference type="SUPFAM" id="SSF51197">
    <property type="entry name" value="Clavaminate synthase-like"/>
    <property type="match status" value="1"/>
</dbReference>
<gene>
    <name evidence="3" type="ORF">CKF58_03240</name>
</gene>
<dbReference type="PIRSF" id="PIRSF005215">
    <property type="entry name" value="TehB"/>
    <property type="match status" value="1"/>
</dbReference>
<dbReference type="InterPro" id="IPR015392">
    <property type="entry name" value="TehB/YeaR-like_dom"/>
</dbReference>
<dbReference type="Pfam" id="PF09313">
    <property type="entry name" value="TehB-like"/>
    <property type="match status" value="1"/>
</dbReference>
<dbReference type="InterPro" id="IPR029063">
    <property type="entry name" value="SAM-dependent_MTases_sf"/>
</dbReference>
<dbReference type="NCBIfam" id="TIGR00477">
    <property type="entry name" value="tehB"/>
    <property type="match status" value="1"/>
</dbReference>
<dbReference type="EMBL" id="NRJG01000052">
    <property type="protein sequence ID" value="RIY38805.1"/>
    <property type="molecule type" value="Genomic_DNA"/>
</dbReference>
<reference evidence="3 4" key="1">
    <citation type="submission" date="2017-08" db="EMBL/GenBank/DDBJ databases">
        <title>Reclassification of Bisgaard taxon 37 and 44.</title>
        <authorList>
            <person name="Christensen H."/>
        </authorList>
    </citation>
    <scope>NUCLEOTIDE SEQUENCE [LARGE SCALE GENOMIC DNA]</scope>
    <source>
        <strain evidence="3 4">111</strain>
    </source>
</reference>
<dbReference type="InterPro" id="IPR015985">
    <property type="entry name" value="TehB-like_dom"/>
</dbReference>
<evidence type="ECO:0000313" key="4">
    <source>
        <dbReference type="Proteomes" id="UP000265916"/>
    </source>
</evidence>
<dbReference type="Pfam" id="PF03848">
    <property type="entry name" value="TehB"/>
    <property type="match status" value="1"/>
</dbReference>
<dbReference type="CDD" id="cd02440">
    <property type="entry name" value="AdoMet_MTases"/>
    <property type="match status" value="1"/>
</dbReference>
<dbReference type="InterPro" id="IPR004537">
    <property type="entry name" value="Tellurite-R_MeTrfase_TehB"/>
</dbReference>
<protein>
    <submittedName>
        <fullName evidence="3">Tellurite resistance methyltransferase TehB</fullName>
    </submittedName>
</protein>
<organism evidence="3 4">
    <name type="scientific">Psittacicella hinzii</name>
    <dbReference type="NCBI Taxonomy" id="2028575"/>
    <lineage>
        <taxon>Bacteria</taxon>
        <taxon>Pseudomonadati</taxon>
        <taxon>Pseudomonadota</taxon>
        <taxon>Gammaproteobacteria</taxon>
        <taxon>Pasteurellales</taxon>
        <taxon>Psittacicellaceae</taxon>
        <taxon>Psittacicella</taxon>
    </lineage>
</organism>
<dbReference type="RefSeq" id="WP_119530923.1">
    <property type="nucleotide sequence ID" value="NZ_JBHSSP010000045.1"/>
</dbReference>
<feature type="domain" description="Tellurite resistance methyltransferase TehB-like" evidence="1">
    <location>
        <begin position="93"/>
        <end position="284"/>
    </location>
</feature>
<dbReference type="Proteomes" id="UP000265916">
    <property type="component" value="Unassembled WGS sequence"/>
</dbReference>
<dbReference type="OrthoDB" id="9804312at2"/>
<keyword evidence="3" id="KW-0808">Transferase</keyword>
<keyword evidence="3" id="KW-0489">Methyltransferase</keyword>
<sequence>MTNVNELVAYKTMPVWTASSLPQMFQEKHNTKEGTWAKLTILKGKLKFFYLTEEGDVVSEHEFDATNPAPFIEPQVWHKVQPLTDDLECFLEFYCTPENYFAKKYNLSTTHGDVVAASKIIAPCKTLDLGCGGGRNSLYLAKKGFEVTSVDHNAESIAFVQRVAAAEDLNVNAYEYNIETAAISENYDFILSTVVLMFLNANSIPQVIKNMQEHTNPGGYNLIVAAMSTPEYPCPMPFPFTFSEGELKNYYQGWEFLEYNENLGHLHKIDIHGNRIQLKFATMLARKPQ</sequence>
<dbReference type="Gene3D" id="2.60.120.10">
    <property type="entry name" value="Jelly Rolls"/>
    <property type="match status" value="1"/>
</dbReference>
<proteinExistence type="predicted"/>
<dbReference type="AlphaFoldDB" id="A0A3A1YMA8"/>
<dbReference type="InterPro" id="IPR014710">
    <property type="entry name" value="RmlC-like_jellyroll"/>
</dbReference>
<accession>A0A3A1YMA8</accession>
<dbReference type="NCBIfam" id="NF008992">
    <property type="entry name" value="PRK12335.1"/>
    <property type="match status" value="1"/>
</dbReference>
<evidence type="ECO:0000259" key="2">
    <source>
        <dbReference type="Pfam" id="PF09313"/>
    </source>
</evidence>